<dbReference type="RefSeq" id="WP_265540533.1">
    <property type="nucleotide sequence ID" value="NZ_CP098740.1"/>
</dbReference>
<keyword evidence="3" id="KW-1185">Reference proteome</keyword>
<dbReference type="Pfam" id="PF16466">
    <property type="entry name" value="DUF5047"/>
    <property type="match status" value="1"/>
</dbReference>
<proteinExistence type="predicted"/>
<reference evidence="2" key="1">
    <citation type="journal article" date="2022" name="Front. Microbiol.">
        <title>Mirubactin C rescues the lethal effect of cell wall biosynthesis mutations in Bacillus subtilis.</title>
        <authorList>
            <person name="Kepplinger B."/>
            <person name="Wen X."/>
            <person name="Tyler A.R."/>
            <person name="Kim B.Y."/>
            <person name="Brown J."/>
            <person name="Banks P."/>
            <person name="Dashti Y."/>
            <person name="Mackenzie E.S."/>
            <person name="Wills C."/>
            <person name="Kawai Y."/>
            <person name="Waldron K.J."/>
            <person name="Allenby N.E.E."/>
            <person name="Wu L.J."/>
            <person name="Hall M.J."/>
            <person name="Errington J."/>
        </authorList>
    </citation>
    <scope>NUCLEOTIDE SEQUENCE</scope>
    <source>
        <strain evidence="2">MDA8-470</strain>
    </source>
</reference>
<organism evidence="2 3">
    <name type="scientific">Streptomyces drozdowiczii</name>
    <dbReference type="NCBI Taxonomy" id="202862"/>
    <lineage>
        <taxon>Bacteria</taxon>
        <taxon>Bacillati</taxon>
        <taxon>Actinomycetota</taxon>
        <taxon>Actinomycetes</taxon>
        <taxon>Kitasatosporales</taxon>
        <taxon>Streptomycetaceae</taxon>
        <taxon>Streptomyces</taxon>
    </lineage>
</organism>
<sequence>MLPSSDLYKTVIRGPHHRVARVDAFTINGTPLATDVPVVSGQVSAQLTNRVTRTATVTLSDEWFPRTAASPFSPYQAVVRIRAGVGYGDGSKELWPLITGRVWGVRRAAAGTVELSVDDLAADVVAARFEAPERSSSLSILSEIQRLIRGAIPQATFGPDTLATAPTPQLVWDEDRGQALDDLAQAVGGRWYALGDGSFVVRSYSYQPGTPVQQFLDGPQGLMGSADVTQTRDGTANSVVVVAERMDGSEPVRRIARDVSPGSPTRYGGPFGRAVQVIKVQTPQSVQQAQTLARTQLAAATALTEQWNAQVVPDYTIEPGDTVRLGYRGYSADQIVDGIGYPLVTGSSMSLTTRSAGTPGVAVGEE</sequence>
<evidence type="ECO:0000259" key="1">
    <source>
        <dbReference type="Pfam" id="PF16466"/>
    </source>
</evidence>
<evidence type="ECO:0000313" key="3">
    <source>
        <dbReference type="Proteomes" id="UP001164963"/>
    </source>
</evidence>
<protein>
    <submittedName>
        <fullName evidence="2">DUF5047 domain-containing protein</fullName>
    </submittedName>
</protein>
<dbReference type="InterPro" id="IPR032490">
    <property type="entry name" value="DUF5047"/>
</dbReference>
<gene>
    <name evidence="2" type="ORF">NEH16_07930</name>
</gene>
<accession>A0ABY6PPG7</accession>
<name>A0ABY6PPG7_9ACTN</name>
<evidence type="ECO:0000313" key="2">
    <source>
        <dbReference type="EMBL" id="UZK54092.1"/>
    </source>
</evidence>
<feature type="domain" description="DUF5047" evidence="1">
    <location>
        <begin position="51"/>
        <end position="156"/>
    </location>
</feature>
<dbReference type="EMBL" id="CP098740">
    <property type="protein sequence ID" value="UZK54092.1"/>
    <property type="molecule type" value="Genomic_DNA"/>
</dbReference>
<dbReference type="Proteomes" id="UP001164963">
    <property type="component" value="Chromosome"/>
</dbReference>